<dbReference type="GO" id="GO:0005829">
    <property type="term" value="C:cytosol"/>
    <property type="evidence" value="ECO:0007669"/>
    <property type="project" value="UniProtKB-SubCell"/>
</dbReference>
<dbReference type="GO" id="GO:0018549">
    <property type="term" value="F:methanethiol oxidase activity"/>
    <property type="evidence" value="ECO:0007669"/>
    <property type="project" value="UniProtKB-UniRule"/>
</dbReference>
<reference evidence="4" key="2">
    <citation type="submission" date="2025-09" db="UniProtKB">
        <authorList>
            <consortium name="Ensembl"/>
        </authorList>
    </citation>
    <scope>IDENTIFICATION</scope>
</reference>
<keyword evidence="5" id="KW-1185">Reference proteome</keyword>
<dbReference type="InterPro" id="IPR008826">
    <property type="entry name" value="Se-bd"/>
</dbReference>
<dbReference type="GO" id="GO:0005634">
    <property type="term" value="C:nucleus"/>
    <property type="evidence" value="ECO:0007669"/>
    <property type="project" value="UniProtKB-SubCell"/>
</dbReference>
<evidence type="ECO:0000313" key="4">
    <source>
        <dbReference type="Ensembl" id="ENSSMRP00000027575.1"/>
    </source>
</evidence>
<comment type="catalytic activity">
    <reaction evidence="3">
        <text>methanethiol + O2 + H2O = hydrogen sulfide + formaldehyde + H2O2 + H(+)</text>
        <dbReference type="Rhea" id="RHEA:11812"/>
        <dbReference type="ChEBI" id="CHEBI:15377"/>
        <dbReference type="ChEBI" id="CHEBI:15378"/>
        <dbReference type="ChEBI" id="CHEBI:15379"/>
        <dbReference type="ChEBI" id="CHEBI:16007"/>
        <dbReference type="ChEBI" id="CHEBI:16240"/>
        <dbReference type="ChEBI" id="CHEBI:16842"/>
        <dbReference type="ChEBI" id="CHEBI:29919"/>
        <dbReference type="EC" id="1.8.3.4"/>
    </reaction>
</comment>
<dbReference type="Ensembl" id="ENSSMRT00000032203.1">
    <property type="protein sequence ID" value="ENSSMRP00000027575.1"/>
    <property type="gene ID" value="ENSSMRG00000021250.1"/>
</dbReference>
<proteinExistence type="inferred from homology"/>
<dbReference type="GeneTree" id="ENSGT00390000014244"/>
<sequence length="324" mass="36032">EGSCSCHHGPGYATPLDAMKGPREKLMYVLCILTGTGTQQPDYLSTVDVDPESPTYCQVIHRLQMPYLDDELHHAGWNTCSSCFGDTSKRRNRLVLPALGSTRIYIVDTGTDPLAPRLFKVIEPEEVFQKCDLSYPHTAHCLNSGEVMISAMGDASGNGKGGFILLDAQTWEVKGNWEHPGGAACMGYDFWYQLRHNVMISTEWGVPNYFKYGFNPEDLGKERYGRRLNIWDWSSHSLIQSIDIGQDTTPLPIRFMHNPDSEHALVGCGLESSIYHIFKTKAPPIPVSDWLILLSLLCHIPCTTSGRVKTAFEGSVLSSVSGFQ</sequence>
<evidence type="ECO:0000256" key="2">
    <source>
        <dbReference type="ARBA" id="ARBA00023266"/>
    </source>
</evidence>
<keyword evidence="3" id="KW-0560">Oxidoreductase</keyword>
<comment type="similarity">
    <text evidence="1 3">Belongs to the selenium-binding protein family.</text>
</comment>
<keyword evidence="3" id="KW-0472">Membrane</keyword>
<dbReference type="SUPFAM" id="SSF101908">
    <property type="entry name" value="Putative isomerase YbhE"/>
    <property type="match status" value="1"/>
</dbReference>
<comment type="pathway">
    <text evidence="3">Organosulfur degradation.</text>
</comment>
<keyword evidence="2 3" id="KW-0711">Selenium</keyword>
<keyword evidence="3" id="KW-0007">Acetylation</keyword>
<evidence type="ECO:0000256" key="3">
    <source>
        <dbReference type="RuleBase" id="RU369071"/>
    </source>
</evidence>
<dbReference type="OMA" id="CHIPCTT"/>
<keyword evidence="3" id="KW-0539">Nucleus</keyword>
<accession>A0A8D0E7T0</accession>
<dbReference type="EC" id="1.8.3.4" evidence="3"/>
<dbReference type="PANTHER" id="PTHR23300">
    <property type="entry name" value="METHANETHIOL OXIDASE"/>
    <property type="match status" value="1"/>
</dbReference>
<evidence type="ECO:0000313" key="5">
    <source>
        <dbReference type="Proteomes" id="UP000694421"/>
    </source>
</evidence>
<organism evidence="4 5">
    <name type="scientific">Salvator merianae</name>
    <name type="common">Argentine black and white tegu</name>
    <name type="synonym">Tupinambis merianae</name>
    <dbReference type="NCBI Taxonomy" id="96440"/>
    <lineage>
        <taxon>Eukaryota</taxon>
        <taxon>Metazoa</taxon>
        <taxon>Chordata</taxon>
        <taxon>Craniata</taxon>
        <taxon>Vertebrata</taxon>
        <taxon>Euteleostomi</taxon>
        <taxon>Lepidosauria</taxon>
        <taxon>Squamata</taxon>
        <taxon>Bifurcata</taxon>
        <taxon>Unidentata</taxon>
        <taxon>Episquamata</taxon>
        <taxon>Laterata</taxon>
        <taxon>Teiioidea</taxon>
        <taxon>Teiidae</taxon>
        <taxon>Salvator</taxon>
    </lineage>
</organism>
<dbReference type="Pfam" id="PF05694">
    <property type="entry name" value="SBP56"/>
    <property type="match status" value="1"/>
</dbReference>
<reference evidence="4" key="1">
    <citation type="submission" date="2025-08" db="UniProtKB">
        <authorList>
            <consortium name="Ensembl"/>
        </authorList>
    </citation>
    <scope>IDENTIFICATION</scope>
</reference>
<dbReference type="AlphaFoldDB" id="A0A8D0E7T0"/>
<comment type="subcellular location">
    <subcellularLocation>
        <location evidence="3">Nucleus</location>
    </subcellularLocation>
    <subcellularLocation>
        <location evidence="3">Cytoplasm</location>
        <location evidence="3">Cytosol</location>
    </subcellularLocation>
    <subcellularLocation>
        <location evidence="3">Membrane</location>
        <topology evidence="3">Peripheral membrane protein</topology>
    </subcellularLocation>
    <text evidence="3">May associate with Golgi membrane. May associate with the membrane of autophagosomes.</text>
</comment>
<keyword evidence="3" id="KW-0963">Cytoplasm</keyword>
<comment type="function">
    <text evidence="3">Catalyzes the oxidation of methanethiol, an organosulfur compound known to be produced in substantial amounts by gut bacteria. Selenium-binding protein which may be involved in the sensing of reactive xenobiotics in the cytoplasm. May be involved in intra-Golgi protein transport.</text>
</comment>
<dbReference type="GO" id="GO:0015031">
    <property type="term" value="P:protein transport"/>
    <property type="evidence" value="ECO:0007669"/>
    <property type="project" value="UniProtKB-UniRule"/>
</dbReference>
<dbReference type="GO" id="GO:0016020">
    <property type="term" value="C:membrane"/>
    <property type="evidence" value="ECO:0007669"/>
    <property type="project" value="UniProtKB-SubCell"/>
</dbReference>
<name>A0A8D0E7T0_SALMN</name>
<protein>
    <recommendedName>
        <fullName evidence="3">Methanethiol oxidase</fullName>
        <shortName evidence="3">MTO</shortName>
        <ecNumber evidence="3">1.8.3.4</ecNumber>
    </recommendedName>
    <alternativeName>
        <fullName evidence="3">Selenium-binding protein 1</fullName>
    </alternativeName>
</protein>
<dbReference type="Proteomes" id="UP000694421">
    <property type="component" value="Unplaced"/>
</dbReference>
<keyword evidence="3" id="KW-0813">Transport</keyword>
<dbReference type="PANTHER" id="PTHR23300:SF0">
    <property type="entry name" value="METHANETHIOL OXIDASE"/>
    <property type="match status" value="1"/>
</dbReference>
<keyword evidence="3" id="KW-0653">Protein transport</keyword>
<dbReference type="GO" id="GO:0008430">
    <property type="term" value="F:selenium binding"/>
    <property type="evidence" value="ECO:0007669"/>
    <property type="project" value="UniProtKB-UniRule"/>
</dbReference>
<evidence type="ECO:0000256" key="1">
    <source>
        <dbReference type="ARBA" id="ARBA00005606"/>
    </source>
</evidence>